<dbReference type="Proteomes" id="UP000238823">
    <property type="component" value="Unassembled WGS sequence"/>
</dbReference>
<protein>
    <submittedName>
        <fullName evidence="1">Uncharacterized protein</fullName>
    </submittedName>
</protein>
<dbReference type="EMBL" id="PVNL01000036">
    <property type="protein sequence ID" value="PRQ08708.1"/>
    <property type="molecule type" value="Genomic_DNA"/>
</dbReference>
<sequence>MSSPLDTYQDRLSGARQGLKDRQELRILMAAEVSPALLHAFLIQWAALTMQLQEPAERFLVEASRRCAEVGEHKLSLSLLQIAGEAIERYRLVADDTRRLAQLWNARRLPHINLTDLLTQSATASMKRFHESQQAQVDGPRPWTQLAAVYEADATLGSLAGRVTAQAECLLGADVRGCLRSLDALANFGDRGSLSRTMLEFLDANPERVDRMAETGERTLDLYMDFLRECCIAAANLSLHHDRHEAVG</sequence>
<organism evidence="1 2">
    <name type="scientific">Enhygromyxa salina</name>
    <dbReference type="NCBI Taxonomy" id="215803"/>
    <lineage>
        <taxon>Bacteria</taxon>
        <taxon>Pseudomonadati</taxon>
        <taxon>Myxococcota</taxon>
        <taxon>Polyangia</taxon>
        <taxon>Nannocystales</taxon>
        <taxon>Nannocystaceae</taxon>
        <taxon>Enhygromyxa</taxon>
    </lineage>
</organism>
<dbReference type="AlphaFoldDB" id="A0A2S9YUE1"/>
<accession>A0A2S9YUE1</accession>
<evidence type="ECO:0000313" key="1">
    <source>
        <dbReference type="EMBL" id="PRQ08708.1"/>
    </source>
</evidence>
<evidence type="ECO:0000313" key="2">
    <source>
        <dbReference type="Proteomes" id="UP000238823"/>
    </source>
</evidence>
<proteinExistence type="predicted"/>
<dbReference type="InterPro" id="IPR016084">
    <property type="entry name" value="Haem_Oase-like_multi-hlx"/>
</dbReference>
<comment type="caution">
    <text evidence="1">The sequence shown here is derived from an EMBL/GenBank/DDBJ whole genome shotgun (WGS) entry which is preliminary data.</text>
</comment>
<name>A0A2S9YUE1_9BACT</name>
<dbReference type="RefSeq" id="WP_146157445.1">
    <property type="nucleotide sequence ID" value="NZ_PVNL01000036.1"/>
</dbReference>
<gene>
    <name evidence="1" type="ORF">ENSA7_15260</name>
</gene>
<dbReference type="Gene3D" id="1.20.910.10">
    <property type="entry name" value="Heme oxygenase-like"/>
    <property type="match status" value="1"/>
</dbReference>
<dbReference type="OrthoDB" id="6857979at2"/>
<reference evidence="1 2" key="1">
    <citation type="submission" date="2018-03" db="EMBL/GenBank/DDBJ databases">
        <title>Draft Genome Sequences of the Obligatory Marine Myxobacteria Enhygromyxa salina SWB007.</title>
        <authorList>
            <person name="Poehlein A."/>
            <person name="Moghaddam J.A."/>
            <person name="Harms H."/>
            <person name="Alanjari M."/>
            <person name="Koenig G.M."/>
            <person name="Daniel R."/>
            <person name="Schaeberle T.F."/>
        </authorList>
    </citation>
    <scope>NUCLEOTIDE SEQUENCE [LARGE SCALE GENOMIC DNA]</scope>
    <source>
        <strain evidence="1 2">SWB007</strain>
    </source>
</reference>